<keyword evidence="1" id="KW-0819">tRNA processing</keyword>
<organism evidence="4 5">
    <name type="scientific">Cyclostephanos tholiformis</name>
    <dbReference type="NCBI Taxonomy" id="382380"/>
    <lineage>
        <taxon>Eukaryota</taxon>
        <taxon>Sar</taxon>
        <taxon>Stramenopiles</taxon>
        <taxon>Ochrophyta</taxon>
        <taxon>Bacillariophyta</taxon>
        <taxon>Coscinodiscophyceae</taxon>
        <taxon>Thalassiosirophycidae</taxon>
        <taxon>Stephanodiscales</taxon>
        <taxon>Stephanodiscaceae</taxon>
        <taxon>Cyclostephanos</taxon>
    </lineage>
</organism>
<keyword evidence="1" id="KW-0808">Transferase</keyword>
<comment type="catalytic activity">
    <reaction evidence="1">
        <text>cytidine(4) in tRNA(Pro) + S-adenosyl-L-methionine = 2'-O-methylcytidine(4) in tRNA(Pro) + S-adenosyl-L-homocysteine + H(+)</text>
        <dbReference type="Rhea" id="RHEA:32767"/>
        <dbReference type="Rhea" id="RHEA-COMP:10397"/>
        <dbReference type="Rhea" id="RHEA-COMP:10398"/>
        <dbReference type="ChEBI" id="CHEBI:15378"/>
        <dbReference type="ChEBI" id="CHEBI:57856"/>
        <dbReference type="ChEBI" id="CHEBI:59789"/>
        <dbReference type="ChEBI" id="CHEBI:74495"/>
        <dbReference type="ChEBI" id="CHEBI:82748"/>
        <dbReference type="EC" id="2.1.1.225"/>
    </reaction>
</comment>
<accession>A0ABD3SGQ0</accession>
<comment type="catalytic activity">
    <reaction evidence="1">
        <text>cytidine(4) in tRNA(Gly)(GCC) + S-adenosyl-L-methionine = 2'-O-methylcytidine(4) in tRNA(Gly)(GCC) + S-adenosyl-L-homocysteine + H(+)</text>
        <dbReference type="Rhea" id="RHEA:43192"/>
        <dbReference type="Rhea" id="RHEA-COMP:10399"/>
        <dbReference type="Rhea" id="RHEA-COMP:10400"/>
        <dbReference type="ChEBI" id="CHEBI:15378"/>
        <dbReference type="ChEBI" id="CHEBI:57856"/>
        <dbReference type="ChEBI" id="CHEBI:59789"/>
        <dbReference type="ChEBI" id="CHEBI:74495"/>
        <dbReference type="ChEBI" id="CHEBI:82748"/>
        <dbReference type="EC" id="2.1.1.225"/>
    </reaction>
</comment>
<keyword evidence="1" id="KW-0479">Metal-binding</keyword>
<comment type="function">
    <text evidence="1">tRNA methylase which 2'-O-methylates cytidine(4) in tRNA(Pro) and tRNA(Gly)(GCC), and adenosine(4) in tRNA(His).</text>
</comment>
<protein>
    <recommendedName>
        <fullName evidence="1">tRNA:m(4)X modification enzyme TRM13</fullName>
        <ecNumber evidence="1">2.1.1.225</ecNumber>
    </recommendedName>
</protein>
<keyword evidence="1" id="KW-0862">Zinc</keyword>
<comment type="caution">
    <text evidence="4">The sequence shown here is derived from an EMBL/GenBank/DDBJ whole genome shotgun (WGS) entry which is preliminary data.</text>
</comment>
<keyword evidence="1" id="KW-0863">Zinc-finger</keyword>
<evidence type="ECO:0000313" key="4">
    <source>
        <dbReference type="EMBL" id="KAL3823635.1"/>
    </source>
</evidence>
<dbReference type="InterPro" id="IPR039044">
    <property type="entry name" value="Trm13"/>
</dbReference>
<evidence type="ECO:0000313" key="5">
    <source>
        <dbReference type="Proteomes" id="UP001530377"/>
    </source>
</evidence>
<name>A0ABD3SGQ0_9STRA</name>
<dbReference type="Proteomes" id="UP001530377">
    <property type="component" value="Unassembled WGS sequence"/>
</dbReference>
<dbReference type="PANTHER" id="PTHR12998">
    <property type="entry name" value="TRNA:M(4)X MODIFICATION ENZYME TRM13 HOMOLOG"/>
    <property type="match status" value="1"/>
</dbReference>
<dbReference type="GO" id="GO:0008270">
    <property type="term" value="F:zinc ion binding"/>
    <property type="evidence" value="ECO:0007669"/>
    <property type="project" value="UniProtKB-KW"/>
</dbReference>
<keyword evidence="1" id="KW-0949">S-adenosyl-L-methionine</keyword>
<evidence type="ECO:0000256" key="2">
    <source>
        <dbReference type="SAM" id="MobiDB-lite"/>
    </source>
</evidence>
<gene>
    <name evidence="4" type="ORF">ACHAXA_005616</name>
</gene>
<dbReference type="InterPro" id="IPR007871">
    <property type="entry name" value="Methyltransferase_TRM13"/>
</dbReference>
<comment type="similarity">
    <text evidence="1">Belongs to the methyltransferase TRM13 family.</text>
</comment>
<proteinExistence type="inferred from homology"/>
<evidence type="ECO:0000259" key="3">
    <source>
        <dbReference type="Pfam" id="PF05206"/>
    </source>
</evidence>
<reference evidence="4 5" key="1">
    <citation type="submission" date="2024-10" db="EMBL/GenBank/DDBJ databases">
        <title>Updated reference genomes for cyclostephanoid diatoms.</title>
        <authorList>
            <person name="Roberts W.R."/>
            <person name="Alverson A.J."/>
        </authorList>
    </citation>
    <scope>NUCLEOTIDE SEQUENCE [LARGE SCALE GENOMIC DNA]</scope>
    <source>
        <strain evidence="4 5">AJA228-03</strain>
    </source>
</reference>
<evidence type="ECO:0000256" key="1">
    <source>
        <dbReference type="RuleBase" id="RU367103"/>
    </source>
</evidence>
<dbReference type="Pfam" id="PF05206">
    <property type="entry name" value="TRM13"/>
    <property type="match status" value="1"/>
</dbReference>
<dbReference type="GO" id="GO:0032259">
    <property type="term" value="P:methylation"/>
    <property type="evidence" value="ECO:0007669"/>
    <property type="project" value="UniProtKB-KW"/>
</dbReference>
<keyword evidence="5" id="KW-1185">Reference proteome</keyword>
<dbReference type="GO" id="GO:0008033">
    <property type="term" value="P:tRNA processing"/>
    <property type="evidence" value="ECO:0007669"/>
    <property type="project" value="UniProtKB-KW"/>
</dbReference>
<dbReference type="PANTHER" id="PTHR12998:SF0">
    <property type="entry name" value="TRNA:M(4)X MODIFICATION ENZYME TRM13 HOMOLOG"/>
    <property type="match status" value="1"/>
</dbReference>
<sequence>MSNTNNASGPTLQSNEAVDNVMPSLPDDWDRCHAYNEFKRRYCRQMPVPLDGIRINNNQPRYCGNHMHLLGECLVISGPEQAHELDLSAERNNNANKPRAVDRKNRHRGNRIPCPIDPSHLIFEGMTSKHVLICPAVKRKQELIDEKYFYEGINLGGYGDMGDSSSVSGSHSTTPESEEVKKLAYAILRVFHHVFLSESGASEQRTLADRQLKLISENDIYSALSETDLSRAEEDTCCVAPIQSPEEVHAGDNKTIEKKELGRLTSTITKHRVNAGGPRHLRQIASILGHARREGLISTTEAGKAKTMSNPLIVEMGAGRGMTGLVIAGAMAASFDDDTSTRVSLCLVERSGTRRKAETRVRTAEGYSTEDCLRLDRVDITRVKCDLADVDMSKALEFQLGSVDFSKTVMIAKHLCGVGTDLAIRSIRNLVSIDGCVMATCCHGLCLWNDYVGRDCLLSLFRGKSGGLTAFGEDQFNVMKRWASAAVSEERLPASGVGSTINDNNKTKENYCVGQVEDKGLHSNVFALSEEFGLSCGGKGLGRACQRLIDYGRCEYMKGRGFRVKLVHYVPSDVTPQNALIVATKEI</sequence>
<dbReference type="EC" id="2.1.1.225" evidence="1"/>
<dbReference type="EMBL" id="JALLPB020000033">
    <property type="protein sequence ID" value="KAL3823635.1"/>
    <property type="molecule type" value="Genomic_DNA"/>
</dbReference>
<dbReference type="AlphaFoldDB" id="A0ABD3SGQ0"/>
<feature type="region of interest" description="Disordered" evidence="2">
    <location>
        <begin position="90"/>
        <end position="110"/>
    </location>
</feature>
<dbReference type="GO" id="GO:0106050">
    <property type="term" value="F:tRNA 2'-O-methyltransferase activity"/>
    <property type="evidence" value="ECO:0007669"/>
    <property type="project" value="UniProtKB-UniRule"/>
</dbReference>
<keyword evidence="1" id="KW-0489">Methyltransferase</keyword>
<comment type="catalytic activity">
    <reaction evidence="1">
        <text>adenosine(4) in tRNA(His) + S-adenosyl-L-methionine = 2'-O-methyladenosine(4) in tRNA(His) + S-adenosyl-L-homocysteine + H(+)</text>
        <dbReference type="Rhea" id="RHEA:43196"/>
        <dbReference type="Rhea" id="RHEA-COMP:10401"/>
        <dbReference type="Rhea" id="RHEA-COMP:10402"/>
        <dbReference type="ChEBI" id="CHEBI:15378"/>
        <dbReference type="ChEBI" id="CHEBI:57856"/>
        <dbReference type="ChEBI" id="CHEBI:59789"/>
        <dbReference type="ChEBI" id="CHEBI:74411"/>
        <dbReference type="ChEBI" id="CHEBI:74477"/>
        <dbReference type="EC" id="2.1.1.225"/>
    </reaction>
</comment>
<feature type="domain" description="Methyltransferase TRM13" evidence="3">
    <location>
        <begin position="283"/>
        <end position="583"/>
    </location>
</feature>